<accession>A0ABX2EHU7</accession>
<keyword evidence="3" id="KW-1185">Reference proteome</keyword>
<proteinExistence type="predicted"/>
<evidence type="ECO:0008006" key="4">
    <source>
        <dbReference type="Google" id="ProtNLM"/>
    </source>
</evidence>
<organism evidence="2 3">
    <name type="scientific">Pseudaquabacterium terrae</name>
    <dbReference type="NCBI Taxonomy" id="2732868"/>
    <lineage>
        <taxon>Bacteria</taxon>
        <taxon>Pseudomonadati</taxon>
        <taxon>Pseudomonadota</taxon>
        <taxon>Betaproteobacteria</taxon>
        <taxon>Burkholderiales</taxon>
        <taxon>Sphaerotilaceae</taxon>
        <taxon>Pseudaquabacterium</taxon>
    </lineage>
</organism>
<keyword evidence="1" id="KW-0732">Signal</keyword>
<dbReference type="InterPro" id="IPR058087">
    <property type="entry name" value="XAC2610_dom"/>
</dbReference>
<protein>
    <recommendedName>
        <fullName evidence="4">VCBS repeat-containing protein</fullName>
    </recommendedName>
</protein>
<evidence type="ECO:0000256" key="1">
    <source>
        <dbReference type="SAM" id="SignalP"/>
    </source>
</evidence>
<dbReference type="NCBIfam" id="NF047539">
    <property type="entry name" value="XAC2610_fam"/>
    <property type="match status" value="1"/>
</dbReference>
<sequence>MTRWLPLCSVFLALAVGSPPAGSGTEGSRRSVAGPFSFEASPGSASGNLRVRVVRAPGAQGVFDDDVSTGVEEEELRSWLRRPGAIRQAVAVADSDAVVVDDYNFDGWPDFSVLASVGNVQINRHVYLYDPAASTFKLHEALGEVACLRVDRSRKRLVGACFHSSAANNWTTEYAFVAGRLRPLVRKGTDYRSQGERTLLFTFRSTYSGSDESVTVLSCVEETTSSSGAVVRRKLVTSACAQ</sequence>
<feature type="chain" id="PRO_5045932674" description="VCBS repeat-containing protein" evidence="1">
    <location>
        <begin position="24"/>
        <end position="242"/>
    </location>
</feature>
<evidence type="ECO:0000313" key="3">
    <source>
        <dbReference type="Proteomes" id="UP000737171"/>
    </source>
</evidence>
<dbReference type="Proteomes" id="UP000737171">
    <property type="component" value="Unassembled WGS sequence"/>
</dbReference>
<dbReference type="EMBL" id="JABRWJ010000004">
    <property type="protein sequence ID" value="NRF68154.1"/>
    <property type="molecule type" value="Genomic_DNA"/>
</dbReference>
<feature type="signal peptide" evidence="1">
    <location>
        <begin position="1"/>
        <end position="23"/>
    </location>
</feature>
<dbReference type="RefSeq" id="WP_173123545.1">
    <property type="nucleotide sequence ID" value="NZ_JABRWJ010000004.1"/>
</dbReference>
<reference evidence="2 3" key="1">
    <citation type="submission" date="2020-05" db="EMBL/GenBank/DDBJ databases">
        <title>Aquincola sp. isolate from soil.</title>
        <authorList>
            <person name="Han J."/>
            <person name="Kim D.-U."/>
        </authorList>
    </citation>
    <scope>NUCLEOTIDE SEQUENCE [LARGE SCALE GENOMIC DNA]</scope>
    <source>
        <strain evidence="2 3">S2</strain>
    </source>
</reference>
<gene>
    <name evidence="2" type="ORF">HLB44_14265</name>
</gene>
<comment type="caution">
    <text evidence="2">The sequence shown here is derived from an EMBL/GenBank/DDBJ whole genome shotgun (WGS) entry which is preliminary data.</text>
</comment>
<evidence type="ECO:0000313" key="2">
    <source>
        <dbReference type="EMBL" id="NRF68154.1"/>
    </source>
</evidence>
<name>A0ABX2EHU7_9BURK</name>